<name>A0A7W7RNY8_9ACTN</name>
<comment type="caution">
    <text evidence="1">The sequence shown here is derived from an EMBL/GenBank/DDBJ whole genome shotgun (WGS) entry which is preliminary data.</text>
</comment>
<dbReference type="AlphaFoldDB" id="A0A7W7RNY8"/>
<evidence type="ECO:0000313" key="2">
    <source>
        <dbReference type="Proteomes" id="UP000523007"/>
    </source>
</evidence>
<gene>
    <name evidence="1" type="ORF">F4561_006106</name>
</gene>
<dbReference type="EMBL" id="JACHJT010000002">
    <property type="protein sequence ID" value="MBB4935212.1"/>
    <property type="molecule type" value="Genomic_DNA"/>
</dbReference>
<reference evidence="1 2" key="1">
    <citation type="submission" date="2020-08" db="EMBL/GenBank/DDBJ databases">
        <title>Sequencing the genomes of 1000 actinobacteria strains.</title>
        <authorList>
            <person name="Klenk H.-P."/>
        </authorList>
    </citation>
    <scope>NUCLEOTIDE SEQUENCE [LARGE SCALE GENOMIC DNA]</scope>
    <source>
        <strain evidence="1 2">DSM 102030</strain>
    </source>
</reference>
<protein>
    <submittedName>
        <fullName evidence="1">Dienelactone hydrolase</fullName>
    </submittedName>
</protein>
<keyword evidence="2" id="KW-1185">Reference proteome</keyword>
<organism evidence="1 2">
    <name type="scientific">Lipingzhangella halophila</name>
    <dbReference type="NCBI Taxonomy" id="1783352"/>
    <lineage>
        <taxon>Bacteria</taxon>
        <taxon>Bacillati</taxon>
        <taxon>Actinomycetota</taxon>
        <taxon>Actinomycetes</taxon>
        <taxon>Streptosporangiales</taxon>
        <taxon>Nocardiopsidaceae</taxon>
        <taxon>Lipingzhangella</taxon>
    </lineage>
</organism>
<keyword evidence="1" id="KW-0378">Hydrolase</keyword>
<dbReference type="Proteomes" id="UP000523007">
    <property type="component" value="Unassembled WGS sequence"/>
</dbReference>
<proteinExistence type="predicted"/>
<sequence length="46" mass="4932">MQALTPELAMRDAGSYLRWLSDHPQTADGPVGVTGYRVACESAPVL</sequence>
<dbReference type="GO" id="GO:0016787">
    <property type="term" value="F:hydrolase activity"/>
    <property type="evidence" value="ECO:0007669"/>
    <property type="project" value="UniProtKB-KW"/>
</dbReference>
<evidence type="ECO:0000313" key="1">
    <source>
        <dbReference type="EMBL" id="MBB4935212.1"/>
    </source>
</evidence>
<accession>A0A7W7RNY8</accession>